<organism evidence="2 4">
    <name type="scientific">Didymodactylos carnosus</name>
    <dbReference type="NCBI Taxonomy" id="1234261"/>
    <lineage>
        <taxon>Eukaryota</taxon>
        <taxon>Metazoa</taxon>
        <taxon>Spiralia</taxon>
        <taxon>Gnathifera</taxon>
        <taxon>Rotifera</taxon>
        <taxon>Eurotatoria</taxon>
        <taxon>Bdelloidea</taxon>
        <taxon>Philodinida</taxon>
        <taxon>Philodinidae</taxon>
        <taxon>Didymodactylos</taxon>
    </lineage>
</organism>
<dbReference type="AlphaFoldDB" id="A0A8S2G9U7"/>
<evidence type="ECO:0000313" key="4">
    <source>
        <dbReference type="Proteomes" id="UP000677228"/>
    </source>
</evidence>
<dbReference type="EMBL" id="CAJNOK010069273">
    <property type="protein sequence ID" value="CAF1659075.1"/>
    <property type="molecule type" value="Genomic_DNA"/>
</dbReference>
<reference evidence="2" key="1">
    <citation type="submission" date="2021-02" db="EMBL/GenBank/DDBJ databases">
        <authorList>
            <person name="Nowell W R."/>
        </authorList>
    </citation>
    <scope>NUCLEOTIDE SEQUENCE</scope>
</reference>
<gene>
    <name evidence="2" type="ORF">OVA965_LOCUS45202</name>
    <name evidence="3" type="ORF">TMI583_LOCUS48482</name>
</gene>
<evidence type="ECO:0000256" key="1">
    <source>
        <dbReference type="SAM" id="MobiDB-lite"/>
    </source>
</evidence>
<name>A0A8S2G9U7_9BILA</name>
<dbReference type="Proteomes" id="UP000677228">
    <property type="component" value="Unassembled WGS sequence"/>
</dbReference>
<feature type="compositionally biased region" description="Acidic residues" evidence="1">
    <location>
        <begin position="1"/>
        <end position="20"/>
    </location>
</feature>
<evidence type="ECO:0000313" key="3">
    <source>
        <dbReference type="EMBL" id="CAF4514795.1"/>
    </source>
</evidence>
<evidence type="ECO:0000313" key="2">
    <source>
        <dbReference type="EMBL" id="CAF1659075.1"/>
    </source>
</evidence>
<feature type="region of interest" description="Disordered" evidence="1">
    <location>
        <begin position="1"/>
        <end position="58"/>
    </location>
</feature>
<dbReference type="EMBL" id="CAJOBA010099383">
    <property type="protein sequence ID" value="CAF4514795.1"/>
    <property type="molecule type" value="Genomic_DNA"/>
</dbReference>
<dbReference type="Proteomes" id="UP000682733">
    <property type="component" value="Unassembled WGS sequence"/>
</dbReference>
<comment type="caution">
    <text evidence="2">The sequence shown here is derived from an EMBL/GenBank/DDBJ whole genome shotgun (WGS) entry which is preliminary data.</text>
</comment>
<accession>A0A8S2G9U7</accession>
<proteinExistence type="predicted"/>
<feature type="non-terminal residue" evidence="2">
    <location>
        <position position="1"/>
    </location>
</feature>
<feature type="compositionally biased region" description="Polar residues" evidence="1">
    <location>
        <begin position="49"/>
        <end position="58"/>
    </location>
</feature>
<sequence>GPGESDDSDNTDSEEEGYDSDVEHDRKMNYNTRILIESTRTKDEKHISRPTTTNQKPM</sequence>
<protein>
    <submittedName>
        <fullName evidence="2">Uncharacterized protein</fullName>
    </submittedName>
</protein>